<protein>
    <submittedName>
        <fullName evidence="2">IMSP1-like protein</fullName>
    </submittedName>
</protein>
<proteinExistence type="predicted"/>
<feature type="signal peptide" evidence="1">
    <location>
        <begin position="1"/>
        <end position="19"/>
    </location>
</feature>
<gene>
    <name evidence="2" type="ORF">MAR_031973</name>
</gene>
<keyword evidence="1" id="KW-0732">Signal</keyword>
<dbReference type="Proteomes" id="UP001164746">
    <property type="component" value="Chromosome 10"/>
</dbReference>
<dbReference type="EMBL" id="CP111021">
    <property type="protein sequence ID" value="WAR17379.1"/>
    <property type="molecule type" value="Genomic_DNA"/>
</dbReference>
<evidence type="ECO:0000256" key="1">
    <source>
        <dbReference type="SAM" id="SignalP"/>
    </source>
</evidence>
<evidence type="ECO:0000313" key="3">
    <source>
        <dbReference type="Proteomes" id="UP001164746"/>
    </source>
</evidence>
<reference evidence="2" key="1">
    <citation type="submission" date="2022-11" db="EMBL/GenBank/DDBJ databases">
        <title>Centuries of genome instability and evolution in soft-shell clam transmissible cancer (bioRxiv).</title>
        <authorList>
            <person name="Hart S.F.M."/>
            <person name="Yonemitsu M.A."/>
            <person name="Giersch R.M."/>
            <person name="Beal B.F."/>
            <person name="Arriagada G."/>
            <person name="Davis B.W."/>
            <person name="Ostrander E.A."/>
            <person name="Goff S.P."/>
            <person name="Metzger M.J."/>
        </authorList>
    </citation>
    <scope>NUCLEOTIDE SEQUENCE</scope>
    <source>
        <strain evidence="2">MELC-2E11</strain>
        <tissue evidence="2">Siphon/mantle</tissue>
    </source>
</reference>
<keyword evidence="3" id="KW-1185">Reference proteome</keyword>
<sequence>MWRNALLVVNLCVFGFVAGKSFPEVNGGWHIHVTLHVFSGRVDPTWTIPYSHVDYKEIIQLMGTKPDSRLFSRLGYKGFTLVHVPPGHFVTSGSHYNATVTSYPELEMKILMTSLEKKEESGIDEYIIDHTKQAILEDHNNCYNYANNKITDTFAQPGRAGSCEIGTHPTGNDFKRAALCDGLKEILTPRDVPVPDSGWNLVALVFWPPKPGSMLFDFHWYRLDGNSRWSHKPGRTVATNVDDSKKAIRDPRTADRGPYTEFVAFLETRQDKVLLI</sequence>
<accession>A0ABY7F884</accession>
<organism evidence="2 3">
    <name type="scientific">Mya arenaria</name>
    <name type="common">Soft-shell clam</name>
    <dbReference type="NCBI Taxonomy" id="6604"/>
    <lineage>
        <taxon>Eukaryota</taxon>
        <taxon>Metazoa</taxon>
        <taxon>Spiralia</taxon>
        <taxon>Lophotrochozoa</taxon>
        <taxon>Mollusca</taxon>
        <taxon>Bivalvia</taxon>
        <taxon>Autobranchia</taxon>
        <taxon>Heteroconchia</taxon>
        <taxon>Euheterodonta</taxon>
        <taxon>Imparidentia</taxon>
        <taxon>Neoheterodontei</taxon>
        <taxon>Myida</taxon>
        <taxon>Myoidea</taxon>
        <taxon>Myidae</taxon>
        <taxon>Mya</taxon>
    </lineage>
</organism>
<evidence type="ECO:0000313" key="2">
    <source>
        <dbReference type="EMBL" id="WAR17379.1"/>
    </source>
</evidence>
<name>A0ABY7F884_MYAAR</name>
<feature type="chain" id="PRO_5045268571" evidence="1">
    <location>
        <begin position="20"/>
        <end position="276"/>
    </location>
</feature>